<evidence type="ECO:0000256" key="10">
    <source>
        <dbReference type="ARBA" id="ARBA00022840"/>
    </source>
</evidence>
<dbReference type="PATRIC" id="fig|997350.3.peg.857"/>
<dbReference type="Gene3D" id="3.30.565.10">
    <property type="entry name" value="Histidine kinase-like ATPase, C-terminal domain"/>
    <property type="match status" value="1"/>
</dbReference>
<evidence type="ECO:0000256" key="4">
    <source>
        <dbReference type="ARBA" id="ARBA00022475"/>
    </source>
</evidence>
<dbReference type="Gene3D" id="1.10.287.130">
    <property type="match status" value="1"/>
</dbReference>
<dbReference type="GO" id="GO:0000155">
    <property type="term" value="F:phosphorelay sensor kinase activity"/>
    <property type="evidence" value="ECO:0007669"/>
    <property type="project" value="InterPro"/>
</dbReference>
<dbReference type="GO" id="GO:0005886">
    <property type="term" value="C:plasma membrane"/>
    <property type="evidence" value="ECO:0007669"/>
    <property type="project" value="UniProtKB-SubCell"/>
</dbReference>
<dbReference type="Pfam" id="PF00512">
    <property type="entry name" value="HisKA"/>
    <property type="match status" value="1"/>
</dbReference>
<evidence type="ECO:0000256" key="5">
    <source>
        <dbReference type="ARBA" id="ARBA00022553"/>
    </source>
</evidence>
<keyword evidence="10" id="KW-0067">ATP-binding</keyword>
<protein>
    <recommendedName>
        <fullName evidence="3">histidine kinase</fullName>
        <ecNumber evidence="3">2.7.13.3</ecNumber>
    </recommendedName>
</protein>
<dbReference type="CDD" id="cd00082">
    <property type="entry name" value="HisKA"/>
    <property type="match status" value="1"/>
</dbReference>
<keyword evidence="6 15" id="KW-0808">Transferase</keyword>
<dbReference type="SMART" id="SM00388">
    <property type="entry name" value="HisKA"/>
    <property type="match status" value="1"/>
</dbReference>
<evidence type="ECO:0000313" key="16">
    <source>
        <dbReference type="Proteomes" id="UP000003422"/>
    </source>
</evidence>
<feature type="domain" description="Histidine kinase" evidence="14">
    <location>
        <begin position="83"/>
        <end position="218"/>
    </location>
</feature>
<dbReference type="InterPro" id="IPR003661">
    <property type="entry name" value="HisK_dim/P_dom"/>
</dbReference>
<evidence type="ECO:0000256" key="12">
    <source>
        <dbReference type="ARBA" id="ARBA00023012"/>
    </source>
</evidence>
<evidence type="ECO:0000256" key="7">
    <source>
        <dbReference type="ARBA" id="ARBA00022692"/>
    </source>
</evidence>
<dbReference type="InterPro" id="IPR005467">
    <property type="entry name" value="His_kinase_dom"/>
</dbReference>
<dbReference type="Proteomes" id="UP000003422">
    <property type="component" value="Unassembled WGS sequence"/>
</dbReference>
<evidence type="ECO:0000256" key="6">
    <source>
        <dbReference type="ARBA" id="ARBA00022679"/>
    </source>
</evidence>
<dbReference type="PROSITE" id="PS50109">
    <property type="entry name" value="HIS_KIN"/>
    <property type="match status" value="1"/>
</dbReference>
<dbReference type="HOGENOM" id="CLU_000445_89_3_9"/>
<dbReference type="InterPro" id="IPR036097">
    <property type="entry name" value="HisK_dim/P_sf"/>
</dbReference>
<keyword evidence="16" id="KW-1185">Reference proteome</keyword>
<name>G4D3A7_9FIRM</name>
<proteinExistence type="predicted"/>
<comment type="subcellular location">
    <subcellularLocation>
        <location evidence="2">Cell membrane</location>
        <topology evidence="2">Multi-pass membrane protein</topology>
    </subcellularLocation>
</comment>
<dbReference type="STRING" id="997350.HMPREF9129_0887"/>
<gene>
    <name evidence="15" type="ORF">HMPREF9129_0887</name>
</gene>
<dbReference type="SUPFAM" id="SSF47384">
    <property type="entry name" value="Homodimeric domain of signal transducing histidine kinase"/>
    <property type="match status" value="1"/>
</dbReference>
<dbReference type="EC" id="2.7.13.3" evidence="3"/>
<dbReference type="EMBL" id="AGBB01000078">
    <property type="protein sequence ID" value="EGY79990.1"/>
    <property type="molecule type" value="Genomic_DNA"/>
</dbReference>
<evidence type="ECO:0000256" key="11">
    <source>
        <dbReference type="ARBA" id="ARBA00022989"/>
    </source>
</evidence>
<keyword evidence="8" id="KW-0547">Nucleotide-binding</keyword>
<keyword evidence="4" id="KW-1003">Cell membrane</keyword>
<comment type="catalytic activity">
    <reaction evidence="1">
        <text>ATP + protein L-histidine = ADP + protein N-phospho-L-histidine.</text>
        <dbReference type="EC" id="2.7.13.3"/>
    </reaction>
</comment>
<dbReference type="InterPro" id="IPR036890">
    <property type="entry name" value="HATPase_C_sf"/>
</dbReference>
<keyword evidence="11" id="KW-1133">Transmembrane helix</keyword>
<evidence type="ECO:0000256" key="1">
    <source>
        <dbReference type="ARBA" id="ARBA00000085"/>
    </source>
</evidence>
<reference evidence="15 16" key="1">
    <citation type="submission" date="2011-06" db="EMBL/GenBank/DDBJ databases">
        <authorList>
            <person name="Muzny D."/>
            <person name="Qin X."/>
            <person name="Deng J."/>
            <person name="Jiang H."/>
            <person name="Liu Y."/>
            <person name="Qu J."/>
            <person name="Song X.-Z."/>
            <person name="Zhang L."/>
            <person name="Thornton R."/>
            <person name="Coyle M."/>
            <person name="Francisco L."/>
            <person name="Jackson L."/>
            <person name="Javaid M."/>
            <person name="Korchina V."/>
            <person name="Kovar C."/>
            <person name="Mata R."/>
            <person name="Mathew T."/>
            <person name="Ngo R."/>
            <person name="Nguyen L."/>
            <person name="Nguyen N."/>
            <person name="Okwuonu G."/>
            <person name="Ongeri F."/>
            <person name="Pham C."/>
            <person name="Simmons D."/>
            <person name="Wilczek-Boney K."/>
            <person name="Hale W."/>
            <person name="Jakkamsetti A."/>
            <person name="Pham P."/>
            <person name="Ruth R."/>
            <person name="San Lucas F."/>
            <person name="Warren J."/>
            <person name="Zhang J."/>
            <person name="Zhao Z."/>
            <person name="Zhou C."/>
            <person name="Zhu D."/>
            <person name="Lee S."/>
            <person name="Bess C."/>
            <person name="Blankenburg K."/>
            <person name="Forbes L."/>
            <person name="Fu Q."/>
            <person name="Gubbala S."/>
            <person name="Hirani K."/>
            <person name="Jayaseelan J.C."/>
            <person name="Lara F."/>
            <person name="Munidasa M."/>
            <person name="Palculict T."/>
            <person name="Patil S."/>
            <person name="Pu L.-L."/>
            <person name="Saada N."/>
            <person name="Tang L."/>
            <person name="Weissenberger G."/>
            <person name="Zhu Y."/>
            <person name="Hemphill L."/>
            <person name="Shang Y."/>
            <person name="Youmans B."/>
            <person name="Ayvaz T."/>
            <person name="Ross M."/>
            <person name="Santibanez J."/>
            <person name="Aqrawi P."/>
            <person name="Gross S."/>
            <person name="Joshi V."/>
            <person name="Fowler G."/>
            <person name="Nazareth L."/>
            <person name="Reid J."/>
            <person name="Worley K."/>
            <person name="Petrosino J."/>
            <person name="Highlander S."/>
            <person name="Gibbs R."/>
        </authorList>
    </citation>
    <scope>NUCLEOTIDE SEQUENCE [LARGE SCALE GENOMIC DNA]</scope>
    <source>
        <strain evidence="15 16">ATCC 29427</strain>
    </source>
</reference>
<evidence type="ECO:0000313" key="15">
    <source>
        <dbReference type="EMBL" id="EGY79990.1"/>
    </source>
</evidence>
<evidence type="ECO:0000256" key="9">
    <source>
        <dbReference type="ARBA" id="ARBA00022777"/>
    </source>
</evidence>
<keyword evidence="5" id="KW-0597">Phosphoprotein</keyword>
<accession>G4D3A7</accession>
<keyword evidence="12" id="KW-0902">Two-component regulatory system</keyword>
<evidence type="ECO:0000256" key="13">
    <source>
        <dbReference type="ARBA" id="ARBA00023136"/>
    </source>
</evidence>
<comment type="caution">
    <text evidence="15">The sequence shown here is derived from an EMBL/GenBank/DDBJ whole genome shotgun (WGS) entry which is preliminary data.</text>
</comment>
<keyword evidence="9 15" id="KW-0418">Kinase</keyword>
<dbReference type="AlphaFoldDB" id="G4D3A7"/>
<keyword evidence="13" id="KW-0472">Membrane</keyword>
<evidence type="ECO:0000259" key="14">
    <source>
        <dbReference type="PROSITE" id="PS50109"/>
    </source>
</evidence>
<dbReference type="SUPFAM" id="SSF55874">
    <property type="entry name" value="ATPase domain of HSP90 chaperone/DNA topoisomerase II/histidine kinase"/>
    <property type="match status" value="1"/>
</dbReference>
<evidence type="ECO:0000256" key="8">
    <source>
        <dbReference type="ARBA" id="ARBA00022741"/>
    </source>
</evidence>
<evidence type="ECO:0000256" key="2">
    <source>
        <dbReference type="ARBA" id="ARBA00004651"/>
    </source>
</evidence>
<sequence>MIYVFWILSLFLLYVFIEHKKRDRINEILNLVDNLYKKDYKIPMKQDDFSILEDTIYKLFLEIIEEKEKFKKYSKTQLKNVEDISHQIKTPIMTMLLDIETLERENYENREIQKLKFQLNRLNSLVGILLKLSSLDAQLDKMKREKFYVEEVFEYALDILETEIDKKEIEIIKDCSDEYIYGDFYWINEAIINILKNAVDLESCTKIIISVKDNPILR</sequence>
<keyword evidence="7" id="KW-0812">Transmembrane</keyword>
<evidence type="ECO:0000256" key="3">
    <source>
        <dbReference type="ARBA" id="ARBA00012438"/>
    </source>
</evidence>
<dbReference type="InterPro" id="IPR050398">
    <property type="entry name" value="HssS/ArlS-like"/>
</dbReference>
<dbReference type="PANTHER" id="PTHR45528:SF1">
    <property type="entry name" value="SENSOR HISTIDINE KINASE CPXA"/>
    <property type="match status" value="1"/>
</dbReference>
<organism evidence="15 16">
    <name type="scientific">Peptoniphilus indolicus ATCC 29427</name>
    <dbReference type="NCBI Taxonomy" id="997350"/>
    <lineage>
        <taxon>Bacteria</taxon>
        <taxon>Bacillati</taxon>
        <taxon>Bacillota</taxon>
        <taxon>Tissierellia</taxon>
        <taxon>Tissierellales</taxon>
        <taxon>Peptoniphilaceae</taxon>
        <taxon>Peptoniphilus</taxon>
    </lineage>
</organism>
<dbReference type="GO" id="GO:0005524">
    <property type="term" value="F:ATP binding"/>
    <property type="evidence" value="ECO:0007669"/>
    <property type="project" value="UniProtKB-KW"/>
</dbReference>
<dbReference type="PANTHER" id="PTHR45528">
    <property type="entry name" value="SENSOR HISTIDINE KINASE CPXA"/>
    <property type="match status" value="1"/>
</dbReference>
<dbReference type="eggNOG" id="COG2205">
    <property type="taxonomic scope" value="Bacteria"/>
</dbReference>